<proteinExistence type="predicted"/>
<protein>
    <submittedName>
        <fullName evidence="10">Putative transcriptional regulatory protein</fullName>
    </submittedName>
</protein>
<dbReference type="Proteomes" id="UP000325902">
    <property type="component" value="Unassembled WGS sequence"/>
</dbReference>
<dbReference type="EMBL" id="VCHE01000042">
    <property type="protein sequence ID" value="KAB2574591.1"/>
    <property type="molecule type" value="Genomic_DNA"/>
</dbReference>
<gene>
    <name evidence="10" type="ORF">DBV05_g6763</name>
</gene>
<sequence length="878" mass="97334">MTSPHGAPPRASQDGQQMVATLPEPHPFREPCIAIPQLPQPAEQPALQSQDMQPSQANPNTAAFAAPADYHSANQQPAKRPRHRASIACASCRDRRIRCVVRPGDTECFNCKRTGAECIIRNDDERRKPISRAYVASLTERIAVLEDLLRSKGEEPPPAIHPPRIRPGLPGSEDRHSRQEPSQSDNASFSESDDGADQPGHYLSAARPGSSPRLLDPSDESQSLVSQLLAPRGHLGIDQTSGSVRFFGSLMNCHLPSDKAAASKTSDIVEHARRATKTIRLLSQETHDHLMDLFWEHFNAVLHVIHKEAFLDDYEHGASHFYSPFLHICILAVGFRYADKTRPDIQRIALEPRESTFHREAKYMLDVELERPGGIPQVQALLLLANCECSVGRDHTGWLYSGMGVRLAFDIGLHLETRSSGLSEREVDVRHMTLWACVIFDKYWSLFLGRPTAIKSSDLEVYALAKRFERLGTCLPNGPELSLETQIYEALIDLMEIAGKAAENREATAVSGGGFDRTAYKSLVSLDRELNSWYSRLPGALKWEPTNIQTAPRSFFVLHQQYHSVHIQIRRSFTRYEDSVSPDAKDLSGDAVVTAARRACTGHAIAVVKNFWHYRQRFSAKQIFCAAMQTAGTACTTLVADLAFVKDVKERNHILKYLKCMAVSLQEMSGIFAPAERMCLVLQHVLAEISQSSPQREASVVPASRQSTEDDTIQNAPKRRQRPDHRPTPPLRRSEGSGSVPQMRLSVGSIPSLADNHSESGVNEANGLFTPQGDLSAWPFPSQDNQVGVGGSSLPGSAPAMYGNITPNAWMTATSQMPDTARMSFSHFPGFTEGNTHAGQMDFLSPNDEAWGHWRLEQPQGPVRPDELDAVPPDKQYR</sequence>
<evidence type="ECO:0000256" key="5">
    <source>
        <dbReference type="ARBA" id="ARBA00023125"/>
    </source>
</evidence>
<dbReference type="Pfam" id="PF04082">
    <property type="entry name" value="Fungal_trans"/>
    <property type="match status" value="1"/>
</dbReference>
<dbReference type="InterPro" id="IPR051615">
    <property type="entry name" value="Transcr_Regulatory_Elem"/>
</dbReference>
<comment type="subcellular location">
    <subcellularLocation>
        <location evidence="1">Nucleus</location>
    </subcellularLocation>
</comment>
<evidence type="ECO:0000256" key="6">
    <source>
        <dbReference type="ARBA" id="ARBA00023163"/>
    </source>
</evidence>
<dbReference type="SMART" id="SM00906">
    <property type="entry name" value="Fungal_trans"/>
    <property type="match status" value="1"/>
</dbReference>
<dbReference type="CDD" id="cd12148">
    <property type="entry name" value="fungal_TF_MHR"/>
    <property type="match status" value="1"/>
</dbReference>
<dbReference type="InterPro" id="IPR001138">
    <property type="entry name" value="Zn2Cys6_DnaBD"/>
</dbReference>
<dbReference type="GO" id="GO:0005634">
    <property type="term" value="C:nucleus"/>
    <property type="evidence" value="ECO:0007669"/>
    <property type="project" value="UniProtKB-SubCell"/>
</dbReference>
<keyword evidence="2" id="KW-0479">Metal-binding</keyword>
<evidence type="ECO:0000313" key="10">
    <source>
        <dbReference type="EMBL" id="KAB2574591.1"/>
    </source>
</evidence>
<dbReference type="PROSITE" id="PS50048">
    <property type="entry name" value="ZN2_CY6_FUNGAL_2"/>
    <property type="match status" value="1"/>
</dbReference>
<dbReference type="OrthoDB" id="2154091at2759"/>
<evidence type="ECO:0000256" key="4">
    <source>
        <dbReference type="ARBA" id="ARBA00023015"/>
    </source>
</evidence>
<feature type="region of interest" description="Disordered" evidence="8">
    <location>
        <begin position="693"/>
        <end position="744"/>
    </location>
</feature>
<dbReference type="InterPro" id="IPR007219">
    <property type="entry name" value="XnlR_reg_dom"/>
</dbReference>
<feature type="domain" description="Zn(2)-C6 fungal-type" evidence="9">
    <location>
        <begin position="88"/>
        <end position="120"/>
    </location>
</feature>
<dbReference type="GO" id="GO:0008270">
    <property type="term" value="F:zinc ion binding"/>
    <property type="evidence" value="ECO:0007669"/>
    <property type="project" value="InterPro"/>
</dbReference>
<feature type="compositionally biased region" description="Basic and acidic residues" evidence="8">
    <location>
        <begin position="724"/>
        <end position="735"/>
    </location>
</feature>
<keyword evidence="11" id="KW-1185">Reference proteome</keyword>
<keyword evidence="4" id="KW-0805">Transcription regulation</keyword>
<evidence type="ECO:0000256" key="8">
    <source>
        <dbReference type="SAM" id="MobiDB-lite"/>
    </source>
</evidence>
<comment type="caution">
    <text evidence="10">The sequence shown here is derived from an EMBL/GenBank/DDBJ whole genome shotgun (WGS) entry which is preliminary data.</text>
</comment>
<keyword evidence="6" id="KW-0804">Transcription</keyword>
<keyword evidence="3" id="KW-0862">Zinc</keyword>
<name>A0A5N5DAB3_9PEZI</name>
<evidence type="ECO:0000256" key="7">
    <source>
        <dbReference type="ARBA" id="ARBA00023242"/>
    </source>
</evidence>
<evidence type="ECO:0000256" key="1">
    <source>
        <dbReference type="ARBA" id="ARBA00004123"/>
    </source>
</evidence>
<dbReference type="SUPFAM" id="SSF57701">
    <property type="entry name" value="Zn2/Cys6 DNA-binding domain"/>
    <property type="match status" value="1"/>
</dbReference>
<feature type="compositionally biased region" description="Low complexity" evidence="8">
    <location>
        <begin position="36"/>
        <end position="48"/>
    </location>
</feature>
<accession>A0A5N5DAB3</accession>
<dbReference type="SMART" id="SM00066">
    <property type="entry name" value="GAL4"/>
    <property type="match status" value="1"/>
</dbReference>
<feature type="region of interest" description="Disordered" evidence="8">
    <location>
        <begin position="152"/>
        <end position="222"/>
    </location>
</feature>
<evidence type="ECO:0000256" key="2">
    <source>
        <dbReference type="ARBA" id="ARBA00022723"/>
    </source>
</evidence>
<feature type="region of interest" description="Disordered" evidence="8">
    <location>
        <begin position="1"/>
        <end position="60"/>
    </location>
</feature>
<dbReference type="PANTHER" id="PTHR31313">
    <property type="entry name" value="TY1 ENHANCER ACTIVATOR"/>
    <property type="match status" value="1"/>
</dbReference>
<dbReference type="CDD" id="cd00067">
    <property type="entry name" value="GAL4"/>
    <property type="match status" value="1"/>
</dbReference>
<keyword evidence="7" id="KW-0539">Nucleus</keyword>
<dbReference type="GO" id="GO:0006351">
    <property type="term" value="P:DNA-templated transcription"/>
    <property type="evidence" value="ECO:0007669"/>
    <property type="project" value="InterPro"/>
</dbReference>
<dbReference type="InterPro" id="IPR036864">
    <property type="entry name" value="Zn2-C6_fun-type_DNA-bd_sf"/>
</dbReference>
<evidence type="ECO:0000256" key="3">
    <source>
        <dbReference type="ARBA" id="ARBA00022833"/>
    </source>
</evidence>
<dbReference type="Pfam" id="PF00172">
    <property type="entry name" value="Zn_clus"/>
    <property type="match status" value="1"/>
</dbReference>
<feature type="compositionally biased region" description="Polar residues" evidence="8">
    <location>
        <begin position="180"/>
        <end position="190"/>
    </location>
</feature>
<dbReference type="Gene3D" id="4.10.240.10">
    <property type="entry name" value="Zn(2)-C6 fungal-type DNA-binding domain"/>
    <property type="match status" value="1"/>
</dbReference>
<evidence type="ECO:0000313" key="11">
    <source>
        <dbReference type="Proteomes" id="UP000325902"/>
    </source>
</evidence>
<organism evidence="10 11">
    <name type="scientific">Lasiodiplodia theobromae</name>
    <dbReference type="NCBI Taxonomy" id="45133"/>
    <lineage>
        <taxon>Eukaryota</taxon>
        <taxon>Fungi</taxon>
        <taxon>Dikarya</taxon>
        <taxon>Ascomycota</taxon>
        <taxon>Pezizomycotina</taxon>
        <taxon>Dothideomycetes</taxon>
        <taxon>Dothideomycetes incertae sedis</taxon>
        <taxon>Botryosphaeriales</taxon>
        <taxon>Botryosphaeriaceae</taxon>
        <taxon>Lasiodiplodia</taxon>
    </lineage>
</organism>
<reference evidence="10 11" key="1">
    <citation type="journal article" date="2019" name="Sci. Rep.">
        <title>A multi-omics analysis of the grapevine pathogen Lasiodiplodia theobromae reveals that temperature affects the expression of virulence- and pathogenicity-related genes.</title>
        <authorList>
            <person name="Felix C."/>
            <person name="Meneses R."/>
            <person name="Goncalves M.F.M."/>
            <person name="Tilleman L."/>
            <person name="Duarte A.S."/>
            <person name="Jorrin-Novo J.V."/>
            <person name="Van de Peer Y."/>
            <person name="Deforce D."/>
            <person name="Van Nieuwerburgh F."/>
            <person name="Esteves A.C."/>
            <person name="Alves A."/>
        </authorList>
    </citation>
    <scope>NUCLEOTIDE SEQUENCE [LARGE SCALE GENOMIC DNA]</scope>
    <source>
        <strain evidence="10 11">LA-SOL3</strain>
    </source>
</reference>
<dbReference type="PANTHER" id="PTHR31313:SF81">
    <property type="entry name" value="TY1 ENHANCER ACTIVATOR"/>
    <property type="match status" value="1"/>
</dbReference>
<dbReference type="PROSITE" id="PS00463">
    <property type="entry name" value="ZN2_CY6_FUNGAL_1"/>
    <property type="match status" value="1"/>
</dbReference>
<keyword evidence="5" id="KW-0238">DNA-binding</keyword>
<dbReference type="AlphaFoldDB" id="A0A5N5DAB3"/>
<feature type="region of interest" description="Disordered" evidence="8">
    <location>
        <begin position="856"/>
        <end position="878"/>
    </location>
</feature>
<dbReference type="GO" id="GO:0000981">
    <property type="term" value="F:DNA-binding transcription factor activity, RNA polymerase II-specific"/>
    <property type="evidence" value="ECO:0007669"/>
    <property type="project" value="InterPro"/>
</dbReference>
<dbReference type="GO" id="GO:0003677">
    <property type="term" value="F:DNA binding"/>
    <property type="evidence" value="ECO:0007669"/>
    <property type="project" value="UniProtKB-KW"/>
</dbReference>
<evidence type="ECO:0000259" key="9">
    <source>
        <dbReference type="PROSITE" id="PS50048"/>
    </source>
</evidence>